<dbReference type="InterPro" id="IPR017932">
    <property type="entry name" value="GATase_2_dom"/>
</dbReference>
<gene>
    <name evidence="3" type="ORF">DF220_01325</name>
</gene>
<sequence>MSRMLAYVSPTPLTVAEAAGDPLLADLQSLATVHSDGWGTAWADATGAIQQTGETSPLGESGNAAELAPEASRMRLMYLRFASRGSAPSVANIQPFLREGVAFQHNGALTPLDGAMVLLGEHPAAGLLGTTDSEVYFAVVRQRAVQIGGAEWQSTSVLVQALRQTIGELRAIYPAACLNAFLLTPEALIVAQSPGSSSVPLEAFARRGFAPHALPPGHDASYNTLRWTTAPSGAVLVATSGIDTTGWSHITDDTVVVFEHSAQSRLPISAVVGVVPLGA</sequence>
<protein>
    <recommendedName>
        <fullName evidence="2">Glutamine amidotransferase type-2 domain-containing protein</fullName>
    </recommendedName>
</protein>
<dbReference type="EMBL" id="QEEX01000001">
    <property type="protein sequence ID" value="PWB96626.1"/>
    <property type="molecule type" value="Genomic_DNA"/>
</dbReference>
<dbReference type="Pfam" id="PF13230">
    <property type="entry name" value="GATase_4"/>
    <property type="match status" value="1"/>
</dbReference>
<reference evidence="4" key="1">
    <citation type="submission" date="2018-04" db="EMBL/GenBank/DDBJ databases">
        <authorList>
            <person name="Liu S."/>
            <person name="Wang Z."/>
            <person name="Li J."/>
        </authorList>
    </citation>
    <scope>NUCLEOTIDE SEQUENCE [LARGE SCALE GENOMIC DNA]</scope>
    <source>
        <strain evidence="4">S1194</strain>
    </source>
</reference>
<dbReference type="SUPFAM" id="SSF56235">
    <property type="entry name" value="N-terminal nucleophile aminohydrolases (Ntn hydrolases)"/>
    <property type="match status" value="1"/>
</dbReference>
<evidence type="ECO:0000313" key="3">
    <source>
        <dbReference type="EMBL" id="PWB96626.1"/>
    </source>
</evidence>
<dbReference type="PROSITE" id="PS51278">
    <property type="entry name" value="GATASE_TYPE_2"/>
    <property type="match status" value="1"/>
</dbReference>
<feature type="domain" description="Glutamine amidotransferase type-2" evidence="2">
    <location>
        <begin position="2"/>
        <end position="261"/>
    </location>
</feature>
<comment type="caution">
    <text evidence="3">The sequence shown here is derived from an EMBL/GenBank/DDBJ whole genome shotgun (WGS) entry which is preliminary data.</text>
</comment>
<evidence type="ECO:0000313" key="4">
    <source>
        <dbReference type="Proteomes" id="UP000244978"/>
    </source>
</evidence>
<dbReference type="Gene3D" id="3.60.20.10">
    <property type="entry name" value="Glutamine Phosphoribosylpyrophosphate, subunit 1, domain 1"/>
    <property type="match status" value="1"/>
</dbReference>
<evidence type="ECO:0000259" key="2">
    <source>
        <dbReference type="PROSITE" id="PS51278"/>
    </source>
</evidence>
<dbReference type="InterPro" id="IPR029055">
    <property type="entry name" value="Ntn_hydrolases_N"/>
</dbReference>
<dbReference type="Proteomes" id="UP000244978">
    <property type="component" value="Unassembled WGS sequence"/>
</dbReference>
<dbReference type="PANTHER" id="PTHR42824">
    <property type="entry name" value="GLUTAMINE AMIDOTRANSFERASE"/>
    <property type="match status" value="1"/>
</dbReference>
<dbReference type="RefSeq" id="WP_108996763.1">
    <property type="nucleotide sequence ID" value="NZ_QEEX01000001.1"/>
</dbReference>
<dbReference type="InterPro" id="IPR026869">
    <property type="entry name" value="EgtC-like"/>
</dbReference>
<keyword evidence="4" id="KW-1185">Reference proteome</keyword>
<accession>A0A2U1SYE0</accession>
<organism evidence="3 4">
    <name type="scientific">Homoserinimonas hongtaonis</name>
    <dbReference type="NCBI Taxonomy" id="2079791"/>
    <lineage>
        <taxon>Bacteria</taxon>
        <taxon>Bacillati</taxon>
        <taxon>Actinomycetota</taxon>
        <taxon>Actinomycetes</taxon>
        <taxon>Micrococcales</taxon>
        <taxon>Microbacteriaceae</taxon>
        <taxon>Homoserinimonas</taxon>
    </lineage>
</organism>
<evidence type="ECO:0000256" key="1">
    <source>
        <dbReference type="ARBA" id="ARBA00022962"/>
    </source>
</evidence>
<dbReference type="PANTHER" id="PTHR42824:SF1">
    <property type="entry name" value="GLUTAMINE AMIDOTRANSFERASE YAFJ-RELATED"/>
    <property type="match status" value="1"/>
</dbReference>
<keyword evidence="1" id="KW-0315">Glutamine amidotransferase</keyword>
<dbReference type="AlphaFoldDB" id="A0A2U1SYE0"/>
<name>A0A2U1SYE0_9MICO</name>
<proteinExistence type="predicted"/>